<reference evidence="2 3" key="3">
    <citation type="journal article" date="2013" name="Rice">
        <title>Improvement of the Oryza sativa Nipponbare reference genome using next generation sequence and optical map data.</title>
        <authorList>
            <person name="Kawahara Y."/>
            <person name="de la Bastide M."/>
            <person name="Hamilton J.P."/>
            <person name="Kanamori H."/>
            <person name="McCombie W.R."/>
            <person name="Ouyang S."/>
            <person name="Schwartz D.C."/>
            <person name="Tanaka T."/>
            <person name="Wu J."/>
            <person name="Zhou S."/>
            <person name="Childs K.L."/>
            <person name="Davidson R.M."/>
            <person name="Lin H."/>
            <person name="Quesada-Ocampo L."/>
            <person name="Vaillancourt B."/>
            <person name="Sakai H."/>
            <person name="Lee S.S."/>
            <person name="Kim J."/>
            <person name="Numa H."/>
            <person name="Itoh T."/>
            <person name="Buell C.R."/>
            <person name="Matsumoto T."/>
        </authorList>
    </citation>
    <scope>NUCLEOTIDE SEQUENCE [LARGE SCALE GENOMIC DNA]</scope>
    <source>
        <strain evidence="3">cv. Nipponbare</strain>
    </source>
</reference>
<dbReference type="Gramene" id="Os10t0529600-01">
    <property type="protein sequence ID" value="Os10t0529600-01"/>
    <property type="gene ID" value="Os10g0529600"/>
</dbReference>
<feature type="compositionally biased region" description="Basic residues" evidence="1">
    <location>
        <begin position="8"/>
        <end position="22"/>
    </location>
</feature>
<evidence type="ECO:0000313" key="3">
    <source>
        <dbReference type="Proteomes" id="UP000059680"/>
    </source>
</evidence>
<sequence length="201" mass="21706">MAPVAARTRAHTSRQRFDHHHHGSAEIHTNSEDSIIITMAVQRFTQIQKSSNLVVDVCGPEASNGAFIWVGGEDGVAGAGEDLVDVLHDDLRLADGVPVVDEHGHRLVHRVGGEQEVALVAEILLDVLVAHALEVERELHSGDVGARPVAEQLQLVVSGHLSCAPMDTMCRCVCLALMGSSWSEREEKCVCSFQCSAWCSV</sequence>
<keyword evidence="3" id="KW-1185">Reference proteome</keyword>
<dbReference type="Proteomes" id="UP000059680">
    <property type="component" value="Chromosome 10"/>
</dbReference>
<evidence type="ECO:0000313" key="2">
    <source>
        <dbReference type="EMBL" id="BAT11771.1"/>
    </source>
</evidence>
<organism evidence="2 3">
    <name type="scientific">Oryza sativa subsp. japonica</name>
    <name type="common">Rice</name>
    <dbReference type="NCBI Taxonomy" id="39947"/>
    <lineage>
        <taxon>Eukaryota</taxon>
        <taxon>Viridiplantae</taxon>
        <taxon>Streptophyta</taxon>
        <taxon>Embryophyta</taxon>
        <taxon>Tracheophyta</taxon>
        <taxon>Spermatophyta</taxon>
        <taxon>Magnoliopsida</taxon>
        <taxon>Liliopsida</taxon>
        <taxon>Poales</taxon>
        <taxon>Poaceae</taxon>
        <taxon>BOP clade</taxon>
        <taxon>Oryzoideae</taxon>
        <taxon>Oryzeae</taxon>
        <taxon>Oryzinae</taxon>
        <taxon>Oryza</taxon>
        <taxon>Oryza sativa</taxon>
    </lineage>
</organism>
<gene>
    <name evidence="2" type="ordered locus">Os10g0529600</name>
    <name evidence="2" type="ORF">OSNPB_100529600</name>
</gene>
<dbReference type="eggNOG" id="ENOG502R56E">
    <property type="taxonomic scope" value="Eukaryota"/>
</dbReference>
<protein>
    <submittedName>
        <fullName evidence="2">Os10g0529600 protein</fullName>
    </submittedName>
</protein>
<dbReference type="InParanoid" id="A0A0P0XWK4"/>
<dbReference type="PaxDb" id="39947-A0A0P0XWK4"/>
<feature type="non-terminal residue" evidence="2">
    <location>
        <position position="201"/>
    </location>
</feature>
<accession>A0A0P0XWK4</accession>
<dbReference type="EMBL" id="AP014966">
    <property type="protein sequence ID" value="BAT11771.1"/>
    <property type="molecule type" value="Genomic_DNA"/>
</dbReference>
<name>A0A0P0XWK4_ORYSJ</name>
<dbReference type="AlphaFoldDB" id="A0A0P0XWK4"/>
<feature type="region of interest" description="Disordered" evidence="1">
    <location>
        <begin position="1"/>
        <end position="29"/>
    </location>
</feature>
<reference evidence="2 3" key="2">
    <citation type="journal article" date="2013" name="Plant Cell Physiol.">
        <title>Rice Annotation Project Database (RAP-DB): an integrative and interactive database for rice genomics.</title>
        <authorList>
            <person name="Sakai H."/>
            <person name="Lee S.S."/>
            <person name="Tanaka T."/>
            <person name="Numa H."/>
            <person name="Kim J."/>
            <person name="Kawahara Y."/>
            <person name="Wakimoto H."/>
            <person name="Yang C.C."/>
            <person name="Iwamoto M."/>
            <person name="Abe T."/>
            <person name="Yamada Y."/>
            <person name="Muto A."/>
            <person name="Inokuchi H."/>
            <person name="Ikemura T."/>
            <person name="Matsumoto T."/>
            <person name="Sasaki T."/>
            <person name="Itoh T."/>
        </authorList>
    </citation>
    <scope>NUCLEOTIDE SEQUENCE [LARGE SCALE GENOMIC DNA]</scope>
    <source>
        <strain evidence="3">cv. Nipponbare</strain>
    </source>
</reference>
<proteinExistence type="predicted"/>
<evidence type="ECO:0000256" key="1">
    <source>
        <dbReference type="SAM" id="MobiDB-lite"/>
    </source>
</evidence>
<reference evidence="3" key="1">
    <citation type="journal article" date="2005" name="Nature">
        <title>The map-based sequence of the rice genome.</title>
        <authorList>
            <consortium name="International rice genome sequencing project (IRGSP)"/>
            <person name="Matsumoto T."/>
            <person name="Wu J."/>
            <person name="Kanamori H."/>
            <person name="Katayose Y."/>
            <person name="Fujisawa M."/>
            <person name="Namiki N."/>
            <person name="Mizuno H."/>
            <person name="Yamamoto K."/>
            <person name="Antonio B.A."/>
            <person name="Baba T."/>
            <person name="Sakata K."/>
            <person name="Nagamura Y."/>
            <person name="Aoki H."/>
            <person name="Arikawa K."/>
            <person name="Arita K."/>
            <person name="Bito T."/>
            <person name="Chiden Y."/>
            <person name="Fujitsuka N."/>
            <person name="Fukunaka R."/>
            <person name="Hamada M."/>
            <person name="Harada C."/>
            <person name="Hayashi A."/>
            <person name="Hijishita S."/>
            <person name="Honda M."/>
            <person name="Hosokawa S."/>
            <person name="Ichikawa Y."/>
            <person name="Idonuma A."/>
            <person name="Iijima M."/>
            <person name="Ikeda M."/>
            <person name="Ikeno M."/>
            <person name="Ito K."/>
            <person name="Ito S."/>
            <person name="Ito T."/>
            <person name="Ito Y."/>
            <person name="Ito Y."/>
            <person name="Iwabuchi A."/>
            <person name="Kamiya K."/>
            <person name="Karasawa W."/>
            <person name="Kurita K."/>
            <person name="Katagiri S."/>
            <person name="Kikuta A."/>
            <person name="Kobayashi H."/>
            <person name="Kobayashi N."/>
            <person name="Machita K."/>
            <person name="Maehara T."/>
            <person name="Masukawa M."/>
            <person name="Mizubayashi T."/>
            <person name="Mukai Y."/>
            <person name="Nagasaki H."/>
            <person name="Nagata Y."/>
            <person name="Naito S."/>
            <person name="Nakashima M."/>
            <person name="Nakama Y."/>
            <person name="Nakamichi Y."/>
            <person name="Nakamura M."/>
            <person name="Meguro A."/>
            <person name="Negishi M."/>
            <person name="Ohta I."/>
            <person name="Ohta T."/>
            <person name="Okamoto M."/>
            <person name="Ono N."/>
            <person name="Saji S."/>
            <person name="Sakaguchi M."/>
            <person name="Sakai K."/>
            <person name="Shibata M."/>
            <person name="Shimokawa T."/>
            <person name="Song J."/>
            <person name="Takazaki Y."/>
            <person name="Terasawa K."/>
            <person name="Tsugane M."/>
            <person name="Tsuji K."/>
            <person name="Ueda S."/>
            <person name="Waki K."/>
            <person name="Yamagata H."/>
            <person name="Yamamoto M."/>
            <person name="Yamamoto S."/>
            <person name="Yamane H."/>
            <person name="Yoshiki S."/>
            <person name="Yoshihara R."/>
            <person name="Yukawa K."/>
            <person name="Zhong H."/>
            <person name="Yano M."/>
            <person name="Yuan Q."/>
            <person name="Ouyang S."/>
            <person name="Liu J."/>
            <person name="Jones K.M."/>
            <person name="Gansberger K."/>
            <person name="Moffat K."/>
            <person name="Hill J."/>
            <person name="Bera J."/>
            <person name="Fadrosh D."/>
            <person name="Jin S."/>
            <person name="Johri S."/>
            <person name="Kim M."/>
            <person name="Overton L."/>
            <person name="Reardon M."/>
            <person name="Tsitrin T."/>
            <person name="Vuong H."/>
            <person name="Weaver B."/>
            <person name="Ciecko A."/>
            <person name="Tallon L."/>
            <person name="Jackson J."/>
            <person name="Pai G."/>
            <person name="Aken S.V."/>
            <person name="Utterback T."/>
            <person name="Reidmuller S."/>
            <person name="Feldblyum T."/>
            <person name="Hsiao J."/>
            <person name="Zismann V."/>
            <person name="Iobst S."/>
            <person name="de Vazeille A.R."/>
            <person name="Buell C.R."/>
            <person name="Ying K."/>
            <person name="Li Y."/>
            <person name="Lu T."/>
            <person name="Huang Y."/>
            <person name="Zhao Q."/>
            <person name="Feng Q."/>
            <person name="Zhang L."/>
            <person name="Zhu J."/>
            <person name="Weng Q."/>
            <person name="Mu J."/>
            <person name="Lu Y."/>
            <person name="Fan D."/>
            <person name="Liu Y."/>
            <person name="Guan J."/>
            <person name="Zhang Y."/>
            <person name="Yu S."/>
            <person name="Liu X."/>
            <person name="Zhang Y."/>
            <person name="Hong G."/>
            <person name="Han B."/>
            <person name="Choisne N."/>
            <person name="Demange N."/>
            <person name="Orjeda G."/>
            <person name="Samain S."/>
            <person name="Cattolico L."/>
            <person name="Pelletier E."/>
            <person name="Couloux A."/>
            <person name="Segurens B."/>
            <person name="Wincker P."/>
            <person name="D'Hont A."/>
            <person name="Scarpelli C."/>
            <person name="Weissenbach J."/>
            <person name="Salanoubat M."/>
            <person name="Quetier F."/>
            <person name="Yu Y."/>
            <person name="Kim H.R."/>
            <person name="Rambo T."/>
            <person name="Currie J."/>
            <person name="Collura K."/>
            <person name="Luo M."/>
            <person name="Yang T."/>
            <person name="Ammiraju J.S.S."/>
            <person name="Engler F."/>
            <person name="Soderlund C."/>
            <person name="Wing R.A."/>
            <person name="Palmer L.E."/>
            <person name="de la Bastide M."/>
            <person name="Spiegel L."/>
            <person name="Nascimento L."/>
            <person name="Zutavern T."/>
            <person name="O'Shaughnessy A."/>
            <person name="Dike S."/>
            <person name="Dedhia N."/>
            <person name="Preston R."/>
            <person name="Balija V."/>
            <person name="McCombie W.R."/>
            <person name="Chow T."/>
            <person name="Chen H."/>
            <person name="Chung M."/>
            <person name="Chen C."/>
            <person name="Shaw J."/>
            <person name="Wu H."/>
            <person name="Hsiao K."/>
            <person name="Chao Y."/>
            <person name="Chu M."/>
            <person name="Cheng C."/>
            <person name="Hour A."/>
            <person name="Lee P."/>
            <person name="Lin S."/>
            <person name="Lin Y."/>
            <person name="Liou J."/>
            <person name="Liu S."/>
            <person name="Hsing Y."/>
            <person name="Raghuvanshi S."/>
            <person name="Mohanty A."/>
            <person name="Bharti A.K."/>
            <person name="Gaur A."/>
            <person name="Gupta V."/>
            <person name="Kumar D."/>
            <person name="Ravi V."/>
            <person name="Vij S."/>
            <person name="Kapur A."/>
            <person name="Khurana P."/>
            <person name="Khurana P."/>
            <person name="Khurana J.P."/>
            <person name="Tyagi A.K."/>
            <person name="Gaikwad K."/>
            <person name="Singh A."/>
            <person name="Dalal V."/>
            <person name="Srivastava S."/>
            <person name="Dixit A."/>
            <person name="Pal A.K."/>
            <person name="Ghazi I.A."/>
            <person name="Yadav M."/>
            <person name="Pandit A."/>
            <person name="Bhargava A."/>
            <person name="Sureshbabu K."/>
            <person name="Batra K."/>
            <person name="Sharma T.R."/>
            <person name="Mohapatra T."/>
            <person name="Singh N.K."/>
            <person name="Messing J."/>
            <person name="Nelson A.B."/>
            <person name="Fuks G."/>
            <person name="Kavchok S."/>
            <person name="Keizer G."/>
            <person name="Linton E."/>
            <person name="Llaca V."/>
            <person name="Song R."/>
            <person name="Tanyolac B."/>
            <person name="Young S."/>
            <person name="Ho-Il K."/>
            <person name="Hahn J.H."/>
            <person name="Sangsakoo G."/>
            <person name="Vanavichit A."/>
            <person name="de Mattos Luiz.A.T."/>
            <person name="Zimmer P.D."/>
            <person name="Malone G."/>
            <person name="Dellagostin O."/>
            <person name="de Oliveira A.C."/>
            <person name="Bevan M."/>
            <person name="Bancroft I."/>
            <person name="Minx P."/>
            <person name="Cordum H."/>
            <person name="Wilson R."/>
            <person name="Cheng Z."/>
            <person name="Jin W."/>
            <person name="Jiang J."/>
            <person name="Leong S.A."/>
            <person name="Iwama H."/>
            <person name="Gojobori T."/>
            <person name="Itoh T."/>
            <person name="Niimura Y."/>
            <person name="Fujii Y."/>
            <person name="Habara T."/>
            <person name="Sakai H."/>
            <person name="Sato Y."/>
            <person name="Wilson G."/>
            <person name="Kumar K."/>
            <person name="McCouch S."/>
            <person name="Juretic N."/>
            <person name="Hoen D."/>
            <person name="Wright S."/>
            <person name="Bruskiewich R."/>
            <person name="Bureau T."/>
            <person name="Miyao A."/>
            <person name="Hirochika H."/>
            <person name="Nishikawa T."/>
            <person name="Kadowaki K."/>
            <person name="Sugiura M."/>
            <person name="Burr B."/>
            <person name="Sasaki T."/>
        </authorList>
    </citation>
    <scope>NUCLEOTIDE SEQUENCE [LARGE SCALE GENOMIC DNA]</scope>
    <source>
        <strain evidence="3">cv. Nipponbare</strain>
    </source>
</reference>